<feature type="transmembrane region" description="Helical" evidence="1">
    <location>
        <begin position="82"/>
        <end position="99"/>
    </location>
</feature>
<keyword evidence="1" id="KW-0812">Transmembrane</keyword>
<reference evidence="2 3" key="1">
    <citation type="submission" date="2023-01" db="EMBL/GenBank/DDBJ databases">
        <title>Analysis of 21 Apiospora genomes using comparative genomics revels a genus with tremendous synthesis potential of carbohydrate active enzymes and secondary metabolites.</title>
        <authorList>
            <person name="Sorensen T."/>
        </authorList>
    </citation>
    <scope>NUCLEOTIDE SEQUENCE [LARGE SCALE GENOMIC DNA]</scope>
    <source>
        <strain evidence="2 3">CBS 114990</strain>
    </source>
</reference>
<keyword evidence="1" id="KW-1133">Transmembrane helix</keyword>
<accession>A0ABR1V8E6</accession>
<dbReference type="EMBL" id="JAQQWN010000009">
    <property type="protein sequence ID" value="KAK8066576.1"/>
    <property type="molecule type" value="Genomic_DNA"/>
</dbReference>
<dbReference type="RefSeq" id="XP_066663329.1">
    <property type="nucleotide sequence ID" value="XM_066817637.1"/>
</dbReference>
<evidence type="ECO:0000313" key="2">
    <source>
        <dbReference type="EMBL" id="KAK8066576.1"/>
    </source>
</evidence>
<comment type="caution">
    <text evidence="2">The sequence shown here is derived from an EMBL/GenBank/DDBJ whole genome shotgun (WGS) entry which is preliminary data.</text>
</comment>
<sequence>MNRLSAPLGPARRPWWHTALDIIYGLIAVVATISSARSAFSVLDPCHIAEDLYMMIYVVTACALVARLLWCMTQDYSWSAVYQLHSRALLAAVLAQFVYVCKISPDVEGNDNPVVIKSVMISIAYVYHAVVMAYFMGDEEAEAHYYRAWAQELKRDFEEFKDWLHMPKSCYMAWRGRLATPAFAVPFSRTGWAYEPS</sequence>
<feature type="transmembrane region" description="Helical" evidence="1">
    <location>
        <begin position="52"/>
        <end position="70"/>
    </location>
</feature>
<feature type="transmembrane region" description="Helical" evidence="1">
    <location>
        <begin position="21"/>
        <end position="40"/>
    </location>
</feature>
<proteinExistence type="predicted"/>
<feature type="transmembrane region" description="Helical" evidence="1">
    <location>
        <begin position="119"/>
        <end position="137"/>
    </location>
</feature>
<gene>
    <name evidence="2" type="ORF">PG997_013323</name>
</gene>
<evidence type="ECO:0000313" key="3">
    <source>
        <dbReference type="Proteomes" id="UP001433268"/>
    </source>
</evidence>
<keyword evidence="3" id="KW-1185">Reference proteome</keyword>
<organism evidence="2 3">
    <name type="scientific">Apiospora hydei</name>
    <dbReference type="NCBI Taxonomy" id="1337664"/>
    <lineage>
        <taxon>Eukaryota</taxon>
        <taxon>Fungi</taxon>
        <taxon>Dikarya</taxon>
        <taxon>Ascomycota</taxon>
        <taxon>Pezizomycotina</taxon>
        <taxon>Sordariomycetes</taxon>
        <taxon>Xylariomycetidae</taxon>
        <taxon>Amphisphaeriales</taxon>
        <taxon>Apiosporaceae</taxon>
        <taxon>Apiospora</taxon>
    </lineage>
</organism>
<protein>
    <submittedName>
        <fullName evidence="2">Uncharacterized protein</fullName>
    </submittedName>
</protein>
<dbReference type="GeneID" id="92050697"/>
<evidence type="ECO:0000256" key="1">
    <source>
        <dbReference type="SAM" id="Phobius"/>
    </source>
</evidence>
<keyword evidence="1" id="KW-0472">Membrane</keyword>
<dbReference type="Proteomes" id="UP001433268">
    <property type="component" value="Unassembled WGS sequence"/>
</dbReference>
<name>A0ABR1V8E6_9PEZI</name>